<accession>A0AAD6QSK2</accession>
<dbReference type="Proteomes" id="UP001164929">
    <property type="component" value="Chromosome 6"/>
</dbReference>
<evidence type="ECO:0000313" key="1">
    <source>
        <dbReference type="EMBL" id="KAJ6995435.1"/>
    </source>
</evidence>
<gene>
    <name evidence="1" type="ORF">NC653_018029</name>
</gene>
<protein>
    <submittedName>
        <fullName evidence="1">Uncharacterized protein</fullName>
    </submittedName>
</protein>
<dbReference type="AlphaFoldDB" id="A0AAD6QSK2"/>
<evidence type="ECO:0000313" key="2">
    <source>
        <dbReference type="Proteomes" id="UP001164929"/>
    </source>
</evidence>
<organism evidence="1 2">
    <name type="scientific">Populus alba x Populus x berolinensis</name>
    <dbReference type="NCBI Taxonomy" id="444605"/>
    <lineage>
        <taxon>Eukaryota</taxon>
        <taxon>Viridiplantae</taxon>
        <taxon>Streptophyta</taxon>
        <taxon>Embryophyta</taxon>
        <taxon>Tracheophyta</taxon>
        <taxon>Spermatophyta</taxon>
        <taxon>Magnoliopsida</taxon>
        <taxon>eudicotyledons</taxon>
        <taxon>Gunneridae</taxon>
        <taxon>Pentapetalae</taxon>
        <taxon>rosids</taxon>
        <taxon>fabids</taxon>
        <taxon>Malpighiales</taxon>
        <taxon>Salicaceae</taxon>
        <taxon>Saliceae</taxon>
        <taxon>Populus</taxon>
    </lineage>
</organism>
<reference evidence="1" key="1">
    <citation type="journal article" date="2023" name="Mol. Ecol. Resour.">
        <title>Chromosome-level genome assembly of a triploid poplar Populus alba 'Berolinensis'.</title>
        <authorList>
            <person name="Chen S."/>
            <person name="Yu Y."/>
            <person name="Wang X."/>
            <person name="Wang S."/>
            <person name="Zhang T."/>
            <person name="Zhou Y."/>
            <person name="He R."/>
            <person name="Meng N."/>
            <person name="Wang Y."/>
            <person name="Liu W."/>
            <person name="Liu Z."/>
            <person name="Liu J."/>
            <person name="Guo Q."/>
            <person name="Huang H."/>
            <person name="Sederoff R.R."/>
            <person name="Wang G."/>
            <person name="Qu G."/>
            <person name="Chen S."/>
        </authorList>
    </citation>
    <scope>NUCLEOTIDE SEQUENCE</scope>
    <source>
        <strain evidence="1">SC-2020</strain>
    </source>
</reference>
<name>A0AAD6QSK2_9ROSI</name>
<comment type="caution">
    <text evidence="1">The sequence shown here is derived from an EMBL/GenBank/DDBJ whole genome shotgun (WGS) entry which is preliminary data.</text>
</comment>
<keyword evidence="2" id="KW-1185">Reference proteome</keyword>
<dbReference type="EMBL" id="JAQIZT010000006">
    <property type="protein sequence ID" value="KAJ6995435.1"/>
    <property type="molecule type" value="Genomic_DNA"/>
</dbReference>
<proteinExistence type="predicted"/>
<sequence length="165" mass="18677">MLIQWGEPAAGLLCISDCVTCPVICSPPPPPLLYYPSPIHPATLHLLNIPTTPHHRSRRHLHHHPHHHQLYHSPPSGRHMAPSFFVSYMGHSSTPVYNFNTPNGQAPTAKGLYPYPYYFYFSSKGLFFFSPRSPFLFIGSHSMLSTSCSSCKRDRYSMVRSLLVN</sequence>